<evidence type="ECO:0008006" key="4">
    <source>
        <dbReference type="Google" id="ProtNLM"/>
    </source>
</evidence>
<keyword evidence="1" id="KW-0732">Signal</keyword>
<dbReference type="EMBL" id="JPOS01000098">
    <property type="protein sequence ID" value="KGE84990.1"/>
    <property type="molecule type" value="Genomic_DNA"/>
</dbReference>
<evidence type="ECO:0000256" key="1">
    <source>
        <dbReference type="SAM" id="SignalP"/>
    </source>
</evidence>
<dbReference type="RefSeq" id="WP_044229928.1">
    <property type="nucleotide sequence ID" value="NZ_CAKZLC010000161.1"/>
</dbReference>
<gene>
    <name evidence="2" type="ORF">IX84_30725</name>
</gene>
<feature type="signal peptide" evidence="1">
    <location>
        <begin position="1"/>
        <end position="26"/>
    </location>
</feature>
<proteinExistence type="predicted"/>
<protein>
    <recommendedName>
        <fullName evidence="4">DUF4397 domain-containing protein</fullName>
    </recommendedName>
</protein>
<name>A0A098RYI1_9BACT</name>
<dbReference type="OrthoDB" id="9847925at2"/>
<evidence type="ECO:0000313" key="3">
    <source>
        <dbReference type="Proteomes" id="UP000029736"/>
    </source>
</evidence>
<organism evidence="2 3">
    <name type="scientific">Phaeodactylibacter xiamenensis</name>
    <dbReference type="NCBI Taxonomy" id="1524460"/>
    <lineage>
        <taxon>Bacteria</taxon>
        <taxon>Pseudomonadati</taxon>
        <taxon>Bacteroidota</taxon>
        <taxon>Saprospiria</taxon>
        <taxon>Saprospirales</taxon>
        <taxon>Haliscomenobacteraceae</taxon>
        <taxon>Phaeodactylibacter</taxon>
    </lineage>
</organism>
<dbReference type="AlphaFoldDB" id="A0A098RYI1"/>
<sequence>MGQTHLTYLQFSLLLLIGLSISSCQAEEKPEQPGPTTYASLFVRYIAPQGQLKVTAAFREGDSISTAQPVEMPGGVTYQGRPLDARPLPDQQVRYTLDTRAPFAKDHRFGFQAADGQPREAVLSLSPIETFSVVGGIASLSEGMTLYIKDEKIDEGESIVLLFSDANNKATTITLTNPSVRDTFPIAGIRLRKLQPGPHRVYLVKKQQQQLDLQGAKATAEIEYYTAEQSFEVTE</sequence>
<reference evidence="2 3" key="1">
    <citation type="journal article" date="2014" name="Int. J. Syst. Evol. Microbiol.">
        <title>Phaeodactylibacter xiamenensis gen. nov., sp. nov., a member of the family Saprospiraceae isolated from the marine alga Phaeodactylum tricornutum.</title>
        <authorList>
            <person name="Chen Z.Jr."/>
            <person name="Lei X."/>
            <person name="Lai Q."/>
            <person name="Li Y."/>
            <person name="Zhang B."/>
            <person name="Zhang J."/>
            <person name="Zhang H."/>
            <person name="Yang L."/>
            <person name="Zheng W."/>
            <person name="Tian Y."/>
            <person name="Yu Z."/>
            <person name="Xu H.Jr."/>
            <person name="Zheng T."/>
        </authorList>
    </citation>
    <scope>NUCLEOTIDE SEQUENCE [LARGE SCALE GENOMIC DNA]</scope>
    <source>
        <strain evidence="2 3">KD52</strain>
    </source>
</reference>
<keyword evidence="3" id="KW-1185">Reference proteome</keyword>
<dbReference type="Proteomes" id="UP000029736">
    <property type="component" value="Unassembled WGS sequence"/>
</dbReference>
<evidence type="ECO:0000313" key="2">
    <source>
        <dbReference type="EMBL" id="KGE84990.1"/>
    </source>
</evidence>
<accession>A0A098RYI1</accession>
<comment type="caution">
    <text evidence="2">The sequence shown here is derived from an EMBL/GenBank/DDBJ whole genome shotgun (WGS) entry which is preliminary data.</text>
</comment>
<feature type="chain" id="PRO_5001939551" description="DUF4397 domain-containing protein" evidence="1">
    <location>
        <begin position="27"/>
        <end position="235"/>
    </location>
</feature>